<dbReference type="GO" id="GO:0005765">
    <property type="term" value="C:lysosomal membrane"/>
    <property type="evidence" value="ECO:0007669"/>
    <property type="project" value="TreeGrafter"/>
</dbReference>
<dbReference type="InterPro" id="IPR002913">
    <property type="entry name" value="START_lipid-bd_dom"/>
</dbReference>
<dbReference type="GO" id="GO:0099044">
    <property type="term" value="P:vesicle tethering to endoplasmic reticulum"/>
    <property type="evidence" value="ECO:0007669"/>
    <property type="project" value="TreeGrafter"/>
</dbReference>
<comment type="caution">
    <text evidence="7">The sequence shown here is derived from an EMBL/GenBank/DDBJ whole genome shotgun (WGS) entry which is preliminary data.</text>
</comment>
<gene>
    <name evidence="7" type="primary">RvY_13036-1</name>
    <name evidence="7" type="synonym">RvY_13036.1</name>
    <name evidence="7" type="ORF">RvY_13036</name>
</gene>
<dbReference type="PROSITE" id="PS51439">
    <property type="entry name" value="MENTAL"/>
    <property type="match status" value="1"/>
</dbReference>
<dbReference type="GO" id="GO:0005789">
    <property type="term" value="C:endoplasmic reticulum membrane"/>
    <property type="evidence" value="ECO:0007669"/>
    <property type="project" value="TreeGrafter"/>
</dbReference>
<dbReference type="InterPro" id="IPR023393">
    <property type="entry name" value="START-like_dom_sf"/>
</dbReference>
<dbReference type="PROSITE" id="PS50848">
    <property type="entry name" value="START"/>
    <property type="match status" value="1"/>
</dbReference>
<keyword evidence="3 4" id="KW-0472">Membrane</keyword>
<evidence type="ECO:0000256" key="2">
    <source>
        <dbReference type="ARBA" id="ARBA00022692"/>
    </source>
</evidence>
<dbReference type="GO" id="GO:0140284">
    <property type="term" value="C:endoplasmic reticulum-endosome membrane contact site"/>
    <property type="evidence" value="ECO:0007669"/>
    <property type="project" value="TreeGrafter"/>
</dbReference>
<sequence>MACRCDCDEPVSDVRRTFCLLVVFDLVLTFLLWLLYTQIKGQTAFEAFDTEVAHFNIHHSLFDLVMLAAVRFMFLILAYGLFRLHNPWVVAVTTTISSGFLIAKVFVFAFTREDRDLPLLDYLLLVSSFVVAWAETWFLDFKVLPRELKERLVDLRRAADEASPLLYGQGRRRDHLGDGGQSSVPFYTPQAGSPENRSVVGDVLANTGAVSAEFLPSQLSVDQRKSLMERGQSAVVVVKSLLQRSGWKLEKQGKAGENVYSLNDRRFGKIFRIEAIIHAPPYDLFADFFQRVKELPKWNPSVAHSEKVDVLDDHTDVCYVCVNDQAGGMVSGRDFLDVRCFDKIPTETGHSYIIASMACEHPKKPVLPEFVRAENGPNAWIIEPLPPGDDGRERCRFVSILNTNLKGWIPQSIVDQTLSTILFDLIHSLQKKWSPRPIAFA</sequence>
<dbReference type="SUPFAM" id="SSF55961">
    <property type="entry name" value="Bet v1-like"/>
    <property type="match status" value="1"/>
</dbReference>
<feature type="transmembrane region" description="Helical" evidence="4">
    <location>
        <begin position="20"/>
        <end position="39"/>
    </location>
</feature>
<keyword evidence="4" id="KW-1133">Transmembrane helix</keyword>
<accession>A0A1D1VU38</accession>
<dbReference type="PANTHER" id="PTHR46121:SF4">
    <property type="entry name" value="STEROIDOGENIC ACUTE REGULATORY PROTEIN-LIKE"/>
    <property type="match status" value="1"/>
</dbReference>
<organism evidence="7 8">
    <name type="scientific">Ramazzottius varieornatus</name>
    <name type="common">Water bear</name>
    <name type="synonym">Tardigrade</name>
    <dbReference type="NCBI Taxonomy" id="947166"/>
    <lineage>
        <taxon>Eukaryota</taxon>
        <taxon>Metazoa</taxon>
        <taxon>Ecdysozoa</taxon>
        <taxon>Tardigrada</taxon>
        <taxon>Eutardigrada</taxon>
        <taxon>Parachela</taxon>
        <taxon>Hypsibioidea</taxon>
        <taxon>Ramazzottiidae</taxon>
        <taxon>Ramazzottius</taxon>
    </lineage>
</organism>
<evidence type="ECO:0000256" key="4">
    <source>
        <dbReference type="SAM" id="Phobius"/>
    </source>
</evidence>
<feature type="transmembrane region" description="Helical" evidence="4">
    <location>
        <begin position="88"/>
        <end position="110"/>
    </location>
</feature>
<reference evidence="7 8" key="1">
    <citation type="journal article" date="2016" name="Nat. Commun.">
        <title>Extremotolerant tardigrade genome and improved radiotolerance of human cultured cells by tardigrade-unique protein.</title>
        <authorList>
            <person name="Hashimoto T."/>
            <person name="Horikawa D.D."/>
            <person name="Saito Y."/>
            <person name="Kuwahara H."/>
            <person name="Kozuka-Hata H."/>
            <person name="Shin-I T."/>
            <person name="Minakuchi Y."/>
            <person name="Ohishi K."/>
            <person name="Motoyama A."/>
            <person name="Aizu T."/>
            <person name="Enomoto A."/>
            <person name="Kondo K."/>
            <person name="Tanaka S."/>
            <person name="Hara Y."/>
            <person name="Koshikawa S."/>
            <person name="Sagara H."/>
            <person name="Miura T."/>
            <person name="Yokobori S."/>
            <person name="Miyagawa K."/>
            <person name="Suzuki Y."/>
            <person name="Kubo T."/>
            <person name="Oyama M."/>
            <person name="Kohara Y."/>
            <person name="Fujiyama A."/>
            <person name="Arakawa K."/>
            <person name="Katayama T."/>
            <person name="Toyoda A."/>
            <person name="Kunieda T."/>
        </authorList>
    </citation>
    <scope>NUCLEOTIDE SEQUENCE [LARGE SCALE GENOMIC DNA]</scope>
    <source>
        <strain evidence="7 8">YOKOZUNA-1</strain>
    </source>
</reference>
<dbReference type="Pfam" id="PF10457">
    <property type="entry name" value="MENTAL"/>
    <property type="match status" value="1"/>
</dbReference>
<dbReference type="OrthoDB" id="74575at2759"/>
<keyword evidence="2 4" id="KW-0812">Transmembrane</keyword>
<evidence type="ECO:0000256" key="1">
    <source>
        <dbReference type="ARBA" id="ARBA00004141"/>
    </source>
</evidence>
<feature type="domain" description="START" evidence="5">
    <location>
        <begin position="243"/>
        <end position="431"/>
    </location>
</feature>
<feature type="domain" description="MENTAL" evidence="6">
    <location>
        <begin position="11"/>
        <end position="186"/>
    </location>
</feature>
<dbReference type="AlphaFoldDB" id="A0A1D1VU38"/>
<dbReference type="SMART" id="SM00234">
    <property type="entry name" value="START"/>
    <property type="match status" value="1"/>
</dbReference>
<dbReference type="GO" id="GO:0031902">
    <property type="term" value="C:late endosome membrane"/>
    <property type="evidence" value="ECO:0007669"/>
    <property type="project" value="TreeGrafter"/>
</dbReference>
<evidence type="ECO:0008006" key="9">
    <source>
        <dbReference type="Google" id="ProtNLM"/>
    </source>
</evidence>
<dbReference type="InterPro" id="IPR051869">
    <property type="entry name" value="STARD3"/>
</dbReference>
<keyword evidence="8" id="KW-1185">Reference proteome</keyword>
<dbReference type="STRING" id="947166.A0A1D1VU38"/>
<dbReference type="InterPro" id="IPR019498">
    <property type="entry name" value="MENTAL"/>
</dbReference>
<feature type="transmembrane region" description="Helical" evidence="4">
    <location>
        <begin position="60"/>
        <end position="82"/>
    </location>
</feature>
<comment type="subcellular location">
    <subcellularLocation>
        <location evidence="1">Membrane</location>
        <topology evidence="1">Multi-pass membrane protein</topology>
    </subcellularLocation>
</comment>
<dbReference type="PANTHER" id="PTHR46121">
    <property type="entry name" value="STEROIDOGENIC ACUTE REGULATORY PROTEIN-LIKE"/>
    <property type="match status" value="1"/>
</dbReference>
<evidence type="ECO:0000313" key="8">
    <source>
        <dbReference type="Proteomes" id="UP000186922"/>
    </source>
</evidence>
<dbReference type="GO" id="GO:0008289">
    <property type="term" value="F:lipid binding"/>
    <property type="evidence" value="ECO:0007669"/>
    <property type="project" value="InterPro"/>
</dbReference>
<dbReference type="Proteomes" id="UP000186922">
    <property type="component" value="Unassembled WGS sequence"/>
</dbReference>
<dbReference type="EMBL" id="BDGG01000008">
    <property type="protein sequence ID" value="GAV02474.1"/>
    <property type="molecule type" value="Genomic_DNA"/>
</dbReference>
<evidence type="ECO:0000313" key="7">
    <source>
        <dbReference type="EMBL" id="GAV02474.1"/>
    </source>
</evidence>
<dbReference type="Pfam" id="PF01852">
    <property type="entry name" value="START"/>
    <property type="match status" value="1"/>
</dbReference>
<evidence type="ECO:0000259" key="6">
    <source>
        <dbReference type="PROSITE" id="PS51439"/>
    </source>
</evidence>
<name>A0A1D1VU38_RAMVA</name>
<proteinExistence type="predicted"/>
<evidence type="ECO:0000259" key="5">
    <source>
        <dbReference type="PROSITE" id="PS50848"/>
    </source>
</evidence>
<protein>
    <recommendedName>
        <fullName evidence="9">START domain-containing protein</fullName>
    </recommendedName>
</protein>
<dbReference type="Gene3D" id="3.30.530.20">
    <property type="match status" value="1"/>
</dbReference>
<evidence type="ECO:0000256" key="3">
    <source>
        <dbReference type="ARBA" id="ARBA00023136"/>
    </source>
</evidence>